<dbReference type="Pfam" id="PF02321">
    <property type="entry name" value="OEP"/>
    <property type="match status" value="1"/>
</dbReference>
<keyword evidence="3" id="KW-0813">Transport</keyword>
<dbReference type="GO" id="GO:0009279">
    <property type="term" value="C:cell outer membrane"/>
    <property type="evidence" value="ECO:0007669"/>
    <property type="project" value="UniProtKB-SubCell"/>
</dbReference>
<gene>
    <name evidence="9" type="ORF">SAMN04488104_100419</name>
</gene>
<dbReference type="GO" id="GO:0015562">
    <property type="term" value="F:efflux transmembrane transporter activity"/>
    <property type="evidence" value="ECO:0007669"/>
    <property type="project" value="InterPro"/>
</dbReference>
<keyword evidence="8" id="KW-1133">Transmembrane helix</keyword>
<keyword evidence="4" id="KW-1134">Transmembrane beta strand</keyword>
<dbReference type="InterPro" id="IPR051906">
    <property type="entry name" value="TolC-like"/>
</dbReference>
<evidence type="ECO:0000313" key="9">
    <source>
        <dbReference type="EMBL" id="SDC69974.1"/>
    </source>
</evidence>
<dbReference type="OrthoDB" id="935706at2"/>
<feature type="transmembrane region" description="Helical" evidence="8">
    <location>
        <begin position="39"/>
        <end position="60"/>
    </location>
</feature>
<name>A0A1G6NRJ6_9BACT</name>
<evidence type="ECO:0000256" key="8">
    <source>
        <dbReference type="SAM" id="Phobius"/>
    </source>
</evidence>
<comment type="subcellular location">
    <subcellularLocation>
        <location evidence="1">Cell outer membrane</location>
    </subcellularLocation>
</comment>
<comment type="similarity">
    <text evidence="2">Belongs to the outer membrane factor (OMF) (TC 1.B.17) family.</text>
</comment>
<evidence type="ECO:0000256" key="3">
    <source>
        <dbReference type="ARBA" id="ARBA00022448"/>
    </source>
</evidence>
<evidence type="ECO:0000256" key="5">
    <source>
        <dbReference type="ARBA" id="ARBA00022692"/>
    </source>
</evidence>
<dbReference type="PANTHER" id="PTHR30026">
    <property type="entry name" value="OUTER MEMBRANE PROTEIN TOLC"/>
    <property type="match status" value="1"/>
</dbReference>
<evidence type="ECO:0000256" key="4">
    <source>
        <dbReference type="ARBA" id="ARBA00022452"/>
    </source>
</evidence>
<keyword evidence="10" id="KW-1185">Reference proteome</keyword>
<keyword evidence="7" id="KW-0998">Cell outer membrane</keyword>
<dbReference type="AlphaFoldDB" id="A0A1G6NRJ6"/>
<keyword evidence="6 8" id="KW-0472">Membrane</keyword>
<dbReference type="Gene3D" id="1.20.1600.10">
    <property type="entry name" value="Outer membrane efflux proteins (OEP)"/>
    <property type="match status" value="1"/>
</dbReference>
<evidence type="ECO:0000256" key="2">
    <source>
        <dbReference type="ARBA" id="ARBA00007613"/>
    </source>
</evidence>
<dbReference type="PANTHER" id="PTHR30026:SF20">
    <property type="entry name" value="OUTER MEMBRANE PROTEIN TOLC"/>
    <property type="match status" value="1"/>
</dbReference>
<dbReference type="STRING" id="686796.SAMN04488104_100419"/>
<organism evidence="9 10">
    <name type="scientific">Algoriphagus faecimaris</name>
    <dbReference type="NCBI Taxonomy" id="686796"/>
    <lineage>
        <taxon>Bacteria</taxon>
        <taxon>Pseudomonadati</taxon>
        <taxon>Bacteroidota</taxon>
        <taxon>Cytophagia</taxon>
        <taxon>Cytophagales</taxon>
        <taxon>Cyclobacteriaceae</taxon>
        <taxon>Algoriphagus</taxon>
    </lineage>
</organism>
<keyword evidence="5 8" id="KW-0812">Transmembrane</keyword>
<dbReference type="EMBL" id="FNAC01000004">
    <property type="protein sequence ID" value="SDC69974.1"/>
    <property type="molecule type" value="Genomic_DNA"/>
</dbReference>
<protein>
    <submittedName>
        <fullName evidence="9">Outer membrane efflux protein</fullName>
    </submittedName>
</protein>
<evidence type="ECO:0000256" key="7">
    <source>
        <dbReference type="ARBA" id="ARBA00023237"/>
    </source>
</evidence>
<evidence type="ECO:0000256" key="6">
    <source>
        <dbReference type="ARBA" id="ARBA00023136"/>
    </source>
</evidence>
<dbReference type="Proteomes" id="UP000199060">
    <property type="component" value="Unassembled WGS sequence"/>
</dbReference>
<accession>A0A1G6NRJ6</accession>
<dbReference type="GO" id="GO:0015288">
    <property type="term" value="F:porin activity"/>
    <property type="evidence" value="ECO:0007669"/>
    <property type="project" value="TreeGrafter"/>
</dbReference>
<evidence type="ECO:0000313" key="10">
    <source>
        <dbReference type="Proteomes" id="UP000199060"/>
    </source>
</evidence>
<dbReference type="SUPFAM" id="SSF56954">
    <property type="entry name" value="Outer membrane efflux proteins (OEP)"/>
    <property type="match status" value="1"/>
</dbReference>
<sequence length="286" mass="32880">MTSGDSKLKSMVFFSLNLTLDQDFNVKNMNKRNRNKTSVSLLDGVRFFCVFCLVQVIFAIDSTAQEGLNLDFKRPFEEQLIPLDDIINAAIEYSPTLFYQDALIEKGKYQIELTKRLWQNNIFGFGNYSGGDQRILTGDVFNPDGVSTSSITNGYRLGLQVNIPLFEFIGRSSRIKVHEEEQKATVFKKEEMELEIKQMVIQEYFRLVGAFENLKIRSEGQEAIKTHYLVAEQEFKDGIIPIGELSRVTDVMSQSRAYYEQAKFEFLERIYNLAAYTGKQPSDLLK</sequence>
<reference evidence="10" key="1">
    <citation type="submission" date="2016-10" db="EMBL/GenBank/DDBJ databases">
        <authorList>
            <person name="Varghese N."/>
            <person name="Submissions S."/>
        </authorList>
    </citation>
    <scope>NUCLEOTIDE SEQUENCE [LARGE SCALE GENOMIC DNA]</scope>
    <source>
        <strain evidence="10">DSM 23095</strain>
    </source>
</reference>
<dbReference type="GO" id="GO:1990281">
    <property type="term" value="C:efflux pump complex"/>
    <property type="evidence" value="ECO:0007669"/>
    <property type="project" value="TreeGrafter"/>
</dbReference>
<evidence type="ECO:0000256" key="1">
    <source>
        <dbReference type="ARBA" id="ARBA00004442"/>
    </source>
</evidence>
<proteinExistence type="inferred from homology"/>
<dbReference type="InterPro" id="IPR003423">
    <property type="entry name" value="OMP_efflux"/>
</dbReference>